<dbReference type="EMBL" id="CP002480">
    <property type="protein sequence ID" value="ADW67233.1"/>
    <property type="molecule type" value="Genomic_DNA"/>
</dbReference>
<dbReference type="SMART" id="SM00947">
    <property type="entry name" value="Pro_CA"/>
    <property type="match status" value="1"/>
</dbReference>
<dbReference type="PANTHER" id="PTHR43175">
    <property type="entry name" value="CARBONIC ANHYDRASE"/>
    <property type="match status" value="1"/>
</dbReference>
<feature type="binding site" evidence="4">
    <location>
        <position position="44"/>
    </location>
    <ligand>
        <name>Zn(2+)</name>
        <dbReference type="ChEBI" id="CHEBI:29105"/>
    </ligand>
</feature>
<dbReference type="SUPFAM" id="SSF53056">
    <property type="entry name" value="beta-carbonic anhydrase, cab"/>
    <property type="match status" value="1"/>
</dbReference>
<dbReference type="HOGENOM" id="CLU_084253_4_1_0"/>
<evidence type="ECO:0000313" key="5">
    <source>
        <dbReference type="EMBL" id="ADW67233.1"/>
    </source>
</evidence>
<comment type="similarity">
    <text evidence="1">Belongs to the beta-class carbonic anhydrase family.</text>
</comment>
<dbReference type="Gene3D" id="3.40.1050.10">
    <property type="entry name" value="Carbonic anhydrase"/>
    <property type="match status" value="1"/>
</dbReference>
<dbReference type="PaxDb" id="1198114-AciX9_0159"/>
<evidence type="ECO:0000256" key="4">
    <source>
        <dbReference type="PIRSR" id="PIRSR601765-1"/>
    </source>
</evidence>
<dbReference type="RefSeq" id="WP_013578561.1">
    <property type="nucleotide sequence ID" value="NC_015064.1"/>
</dbReference>
<dbReference type="InterPro" id="IPR036874">
    <property type="entry name" value="Carbonic_anhydrase_sf"/>
</dbReference>
<comment type="cofactor">
    <cofactor evidence="4">
        <name>Zn(2+)</name>
        <dbReference type="ChEBI" id="CHEBI:29105"/>
    </cofactor>
    <text evidence="4">Binds 1 zinc ion per subunit.</text>
</comment>
<feature type="binding site" evidence="4">
    <location>
        <position position="108"/>
    </location>
    <ligand>
        <name>Zn(2+)</name>
        <dbReference type="ChEBI" id="CHEBI:29105"/>
    </ligand>
</feature>
<evidence type="ECO:0000256" key="3">
    <source>
        <dbReference type="ARBA" id="ARBA00022833"/>
    </source>
</evidence>
<dbReference type="KEGG" id="acm:AciX9_0159"/>
<dbReference type="OrthoDB" id="9792260at2"/>
<dbReference type="AlphaFoldDB" id="E8WV58"/>
<gene>
    <name evidence="5" type="ordered locus">AciX9_0159</name>
</gene>
<accession>E8WV58</accession>
<feature type="binding site" evidence="4">
    <location>
        <position position="42"/>
    </location>
    <ligand>
        <name>Zn(2+)</name>
        <dbReference type="ChEBI" id="CHEBI:29105"/>
    </ligand>
</feature>
<dbReference type="STRING" id="1198114.AciX9_0159"/>
<keyword evidence="2 4" id="KW-0479">Metal-binding</keyword>
<sequence length="186" mass="19328">MSAIDTMLTRNKDFAAHEKSAGTLMPSLPEAMPNVKALVITCADMRVDPAHVLGVESGEAIVLRNIGGRITPGLVEQIGLLGRIGQVAGAAPAGGGEFHIVILQHTDCGITRLAGDPALLAHFFQIQESEVASKTVLDPHNAVAMDVASLRAITALPASWMISGLVYDVATGLVEVVIPPAPLRAA</sequence>
<evidence type="ECO:0000313" key="6">
    <source>
        <dbReference type="Proteomes" id="UP000000343"/>
    </source>
</evidence>
<dbReference type="Proteomes" id="UP000000343">
    <property type="component" value="Chromosome"/>
</dbReference>
<dbReference type="GO" id="GO:0004089">
    <property type="term" value="F:carbonate dehydratase activity"/>
    <property type="evidence" value="ECO:0007669"/>
    <property type="project" value="InterPro"/>
</dbReference>
<name>E8WV58_GRATM</name>
<reference evidence="6" key="1">
    <citation type="submission" date="2011-01" db="EMBL/GenBank/DDBJ databases">
        <title>Complete sequence of chromosome of Acidobacterium sp. MP5ACTX9.</title>
        <authorList>
            <consortium name="US DOE Joint Genome Institute"/>
            <person name="Lucas S."/>
            <person name="Copeland A."/>
            <person name="Lapidus A."/>
            <person name="Cheng J.-F."/>
            <person name="Goodwin L."/>
            <person name="Pitluck S."/>
            <person name="Teshima H."/>
            <person name="Detter J.C."/>
            <person name="Han C."/>
            <person name="Tapia R."/>
            <person name="Land M."/>
            <person name="Hauser L."/>
            <person name="Kyrpides N."/>
            <person name="Ivanova N."/>
            <person name="Ovchinnikova G."/>
            <person name="Pagani I."/>
            <person name="Rawat S.R."/>
            <person name="Mannisto M."/>
            <person name="Haggblom M.M."/>
            <person name="Woyke T."/>
        </authorList>
    </citation>
    <scope>NUCLEOTIDE SEQUENCE [LARGE SCALE GENOMIC DNA]</scope>
    <source>
        <strain evidence="6">MP5ACTX9</strain>
    </source>
</reference>
<keyword evidence="6" id="KW-1185">Reference proteome</keyword>
<dbReference type="Pfam" id="PF00484">
    <property type="entry name" value="Pro_CA"/>
    <property type="match status" value="1"/>
</dbReference>
<protein>
    <submittedName>
        <fullName evidence="5">Carbonic anhydrase</fullName>
    </submittedName>
</protein>
<organism evidence="6">
    <name type="scientific">Granulicella tundricola (strain ATCC BAA-1859 / DSM 23138 / MP5ACTX9)</name>
    <dbReference type="NCBI Taxonomy" id="1198114"/>
    <lineage>
        <taxon>Bacteria</taxon>
        <taxon>Pseudomonadati</taxon>
        <taxon>Acidobacteriota</taxon>
        <taxon>Terriglobia</taxon>
        <taxon>Terriglobales</taxon>
        <taxon>Acidobacteriaceae</taxon>
        <taxon>Granulicella</taxon>
    </lineage>
</organism>
<dbReference type="eggNOG" id="COG0288">
    <property type="taxonomic scope" value="Bacteria"/>
</dbReference>
<feature type="binding site" evidence="4">
    <location>
        <position position="105"/>
    </location>
    <ligand>
        <name>Zn(2+)</name>
        <dbReference type="ChEBI" id="CHEBI:29105"/>
    </ligand>
</feature>
<evidence type="ECO:0000256" key="1">
    <source>
        <dbReference type="ARBA" id="ARBA00006217"/>
    </source>
</evidence>
<proteinExistence type="inferred from homology"/>
<dbReference type="GO" id="GO:0008270">
    <property type="term" value="F:zinc ion binding"/>
    <property type="evidence" value="ECO:0007669"/>
    <property type="project" value="InterPro"/>
</dbReference>
<evidence type="ECO:0000256" key="2">
    <source>
        <dbReference type="ARBA" id="ARBA00022723"/>
    </source>
</evidence>
<keyword evidence="3 4" id="KW-0862">Zinc</keyword>
<dbReference type="PANTHER" id="PTHR43175:SF3">
    <property type="entry name" value="CARBON DISULFIDE HYDROLASE"/>
    <property type="match status" value="1"/>
</dbReference>
<dbReference type="InterPro" id="IPR001765">
    <property type="entry name" value="Carbonic_anhydrase"/>
</dbReference>